<reference evidence="2 3" key="1">
    <citation type="submission" date="2019-06" db="EMBL/GenBank/DDBJ databases">
        <title>Sequencing the genomes of 1000 actinobacteria strains.</title>
        <authorList>
            <person name="Klenk H.-P."/>
        </authorList>
    </citation>
    <scope>NUCLEOTIDE SEQUENCE [LARGE SCALE GENOMIC DNA]</scope>
    <source>
        <strain evidence="2 3">DSM 102200</strain>
    </source>
</reference>
<accession>A0A543CNG6</accession>
<dbReference type="EMBL" id="VFOZ01000001">
    <property type="protein sequence ID" value="TQL98646.1"/>
    <property type="molecule type" value="Genomic_DNA"/>
</dbReference>
<feature type="chain" id="PRO_5022056658" description="Secreted protein" evidence="1">
    <location>
        <begin position="28"/>
        <end position="134"/>
    </location>
</feature>
<keyword evidence="3" id="KW-1185">Reference proteome</keyword>
<sequence>MRGVAMVTLAAGAIITALSLTAVPAGAEAGFWRSAGLRGVDAFGVYRTHAARATLSFLLKDVKKDRAVAAVRFTFTERHHGNSVRVAALRPGAHRAWQTVSSANTGHLYVQECVGTWHRKVFRTKKCAGWRRRY</sequence>
<proteinExistence type="predicted"/>
<feature type="signal peptide" evidence="1">
    <location>
        <begin position="1"/>
        <end position="27"/>
    </location>
</feature>
<keyword evidence="1" id="KW-0732">Signal</keyword>
<evidence type="ECO:0000313" key="3">
    <source>
        <dbReference type="Proteomes" id="UP000316096"/>
    </source>
</evidence>
<evidence type="ECO:0000313" key="2">
    <source>
        <dbReference type="EMBL" id="TQL98646.1"/>
    </source>
</evidence>
<evidence type="ECO:0000256" key="1">
    <source>
        <dbReference type="SAM" id="SignalP"/>
    </source>
</evidence>
<name>A0A543CNG6_9ACTN</name>
<organism evidence="2 3">
    <name type="scientific">Actinoallomurus bryophytorum</name>
    <dbReference type="NCBI Taxonomy" id="1490222"/>
    <lineage>
        <taxon>Bacteria</taxon>
        <taxon>Bacillati</taxon>
        <taxon>Actinomycetota</taxon>
        <taxon>Actinomycetes</taxon>
        <taxon>Streptosporangiales</taxon>
        <taxon>Thermomonosporaceae</taxon>
        <taxon>Actinoallomurus</taxon>
    </lineage>
</organism>
<comment type="caution">
    <text evidence="2">The sequence shown here is derived from an EMBL/GenBank/DDBJ whole genome shotgun (WGS) entry which is preliminary data.</text>
</comment>
<protein>
    <recommendedName>
        <fullName evidence="4">Secreted protein</fullName>
    </recommendedName>
</protein>
<evidence type="ECO:0008006" key="4">
    <source>
        <dbReference type="Google" id="ProtNLM"/>
    </source>
</evidence>
<gene>
    <name evidence="2" type="ORF">FB559_4274</name>
</gene>
<dbReference type="Proteomes" id="UP000316096">
    <property type="component" value="Unassembled WGS sequence"/>
</dbReference>
<dbReference type="AlphaFoldDB" id="A0A543CNG6"/>